<reference evidence="1 2" key="1">
    <citation type="submission" date="2019-05" db="EMBL/GenBank/DDBJ databases">
        <title>Nakamurella sp. N5BH11, whole genome shotgun sequence.</title>
        <authorList>
            <person name="Tuo L."/>
        </authorList>
    </citation>
    <scope>NUCLEOTIDE SEQUENCE [LARGE SCALE GENOMIC DNA]</scope>
    <source>
        <strain evidence="1 2">N5BH11</strain>
    </source>
</reference>
<sequence length="113" mass="12023">MTSFDASTTSTGPFPAAVDRFFEYLQDGVAVNRRIAGKWARAWGSPVDLARVALQTPTDLATGHGRAIGTWLTDETVLAQRGLVDSATAVSERVVDGSVTDLDDRRSAAAARD</sequence>
<gene>
    <name evidence="1" type="ORF">FDO65_05060</name>
</gene>
<name>A0A4U6QL07_9ACTN</name>
<accession>A0A4U6QL07</accession>
<dbReference type="AlphaFoldDB" id="A0A4U6QL07"/>
<evidence type="ECO:0000313" key="2">
    <source>
        <dbReference type="Proteomes" id="UP000306985"/>
    </source>
</evidence>
<proteinExistence type="predicted"/>
<organism evidence="1 2">
    <name type="scientific">Nakamurella flava</name>
    <dbReference type="NCBI Taxonomy" id="2576308"/>
    <lineage>
        <taxon>Bacteria</taxon>
        <taxon>Bacillati</taxon>
        <taxon>Actinomycetota</taxon>
        <taxon>Actinomycetes</taxon>
        <taxon>Nakamurellales</taxon>
        <taxon>Nakamurellaceae</taxon>
        <taxon>Nakamurella</taxon>
    </lineage>
</organism>
<evidence type="ECO:0000313" key="1">
    <source>
        <dbReference type="EMBL" id="TKV61021.1"/>
    </source>
</evidence>
<dbReference type="Proteomes" id="UP000306985">
    <property type="component" value="Unassembled WGS sequence"/>
</dbReference>
<protein>
    <submittedName>
        <fullName evidence="1">Uncharacterized protein</fullName>
    </submittedName>
</protein>
<keyword evidence="2" id="KW-1185">Reference proteome</keyword>
<dbReference type="RefSeq" id="WP_137448324.1">
    <property type="nucleotide sequence ID" value="NZ_SZZH01000001.1"/>
</dbReference>
<dbReference type="EMBL" id="SZZH01000001">
    <property type="protein sequence ID" value="TKV61021.1"/>
    <property type="molecule type" value="Genomic_DNA"/>
</dbReference>
<comment type="caution">
    <text evidence="1">The sequence shown here is derived from an EMBL/GenBank/DDBJ whole genome shotgun (WGS) entry which is preliminary data.</text>
</comment>